<dbReference type="EMBL" id="UYWX01000576">
    <property type="protein sequence ID" value="VDM18617.1"/>
    <property type="molecule type" value="Genomic_DNA"/>
</dbReference>
<evidence type="ECO:0000313" key="11">
    <source>
        <dbReference type="Proteomes" id="UP000274429"/>
    </source>
</evidence>
<dbReference type="SUPFAM" id="SSF50447">
    <property type="entry name" value="Translation proteins"/>
    <property type="match status" value="1"/>
</dbReference>
<evidence type="ECO:0000256" key="6">
    <source>
        <dbReference type="ARBA" id="ARBA00022553"/>
    </source>
</evidence>
<evidence type="ECO:0000256" key="9">
    <source>
        <dbReference type="SAM" id="MobiDB-lite"/>
    </source>
</evidence>
<dbReference type="InterPro" id="IPR038664">
    <property type="entry name" value="Gar1/Naf1_Cbf5-bd_sf"/>
</dbReference>
<evidence type="ECO:0000256" key="7">
    <source>
        <dbReference type="ARBA" id="ARBA00022884"/>
    </source>
</evidence>
<dbReference type="GO" id="GO:0005732">
    <property type="term" value="C:sno(s)RNA-containing ribonucleoprotein complex"/>
    <property type="evidence" value="ECO:0007669"/>
    <property type="project" value="InterPro"/>
</dbReference>
<name>A0A3P7EQI9_HYDTA</name>
<evidence type="ECO:0000256" key="1">
    <source>
        <dbReference type="ARBA" id="ARBA00004123"/>
    </source>
</evidence>
<evidence type="ECO:0000313" key="10">
    <source>
        <dbReference type="EMBL" id="VDM18617.1"/>
    </source>
</evidence>
<organism evidence="10 11">
    <name type="scientific">Hydatigena taeniaeformis</name>
    <name type="common">Feline tapeworm</name>
    <name type="synonym">Taenia taeniaeformis</name>
    <dbReference type="NCBI Taxonomy" id="6205"/>
    <lineage>
        <taxon>Eukaryota</taxon>
        <taxon>Metazoa</taxon>
        <taxon>Spiralia</taxon>
        <taxon>Lophotrochozoa</taxon>
        <taxon>Platyhelminthes</taxon>
        <taxon>Cestoda</taxon>
        <taxon>Eucestoda</taxon>
        <taxon>Cyclophyllidea</taxon>
        <taxon>Taeniidae</taxon>
        <taxon>Hydatigera</taxon>
    </lineage>
</organism>
<dbReference type="InterPro" id="IPR040309">
    <property type="entry name" value="Naf1"/>
</dbReference>
<feature type="region of interest" description="Disordered" evidence="9">
    <location>
        <begin position="472"/>
        <end position="491"/>
    </location>
</feature>
<reference evidence="10 11" key="1">
    <citation type="submission" date="2018-11" db="EMBL/GenBank/DDBJ databases">
        <authorList>
            <consortium name="Pathogen Informatics"/>
        </authorList>
    </citation>
    <scope>NUCLEOTIDE SEQUENCE [LARGE SCALE GENOMIC DNA]</scope>
</reference>
<feature type="region of interest" description="Disordered" evidence="9">
    <location>
        <begin position="70"/>
        <end position="94"/>
    </location>
</feature>
<keyword evidence="5" id="KW-0698">rRNA processing</keyword>
<comment type="subcellular location">
    <subcellularLocation>
        <location evidence="1">Nucleus</location>
    </subcellularLocation>
</comment>
<dbReference type="GO" id="GO:0006364">
    <property type="term" value="P:rRNA processing"/>
    <property type="evidence" value="ECO:0007669"/>
    <property type="project" value="UniProtKB-KW"/>
</dbReference>
<dbReference type="InterPro" id="IPR007504">
    <property type="entry name" value="H/ACA_rnp_Gar1/Naf1"/>
</dbReference>
<proteinExistence type="inferred from homology"/>
<keyword evidence="7" id="KW-0694">RNA-binding</keyword>
<dbReference type="GO" id="GO:0005634">
    <property type="term" value="C:nucleus"/>
    <property type="evidence" value="ECO:0007669"/>
    <property type="project" value="UniProtKB-SubCell"/>
</dbReference>
<dbReference type="GO" id="GO:0003723">
    <property type="term" value="F:RNA binding"/>
    <property type="evidence" value="ECO:0007669"/>
    <property type="project" value="UniProtKB-KW"/>
</dbReference>
<sequence>MLPDALVEASLSLSELASSEFDSVADITIPDILSVFTSDGSDPGSFQLVSMDVSITTSLTSVQSYRNAREFSEDDVDSELPISSSSDEDSVRQPVAAPPVHISKVFDLPLDIDPKYVPRLPRLLSEHVKLGVLGKVSSVIKGCVVIASLPNLSPLDKGSALYLQNRRPLGEVYDTIGPVRSPFYVVVHENRQPPSRPLKARSERTTVNDTTASTTVTCSAAAMTEARSAQDLPKLSVEVSVGDEVFYVLDDPALSIKILCSELSKLRGSDASGLKDEEISPDQQDFSDDEKEYAHRRKLEGKRSNCANRRGWGGSGFNNGRSNHLSRQGAFRSGVGVVSRPRGGVGGCVPSAGLRNAYSSGRPITYQQSLPPSTQRGVLRPSLLGSHQTISRQSMQFIQHQPISFASWNVAPMSYAYCGPQITGWEFTNRSYFPQHSAIPLGVSPLNLRQTAVQGSHRAIYEGNFDGVVDPTPLPAFTTGTPPHQEDPPAF</sequence>
<dbReference type="GO" id="GO:0000493">
    <property type="term" value="P:box H/ACA snoRNP assembly"/>
    <property type="evidence" value="ECO:0007669"/>
    <property type="project" value="InterPro"/>
</dbReference>
<accession>A0A3P7EQI9</accession>
<dbReference type="OrthoDB" id="21550at2759"/>
<feature type="region of interest" description="Disordered" evidence="9">
    <location>
        <begin position="270"/>
        <end position="301"/>
    </location>
</feature>
<dbReference type="Pfam" id="PF04410">
    <property type="entry name" value="Gar1"/>
    <property type="match status" value="1"/>
</dbReference>
<evidence type="ECO:0000256" key="5">
    <source>
        <dbReference type="ARBA" id="ARBA00022552"/>
    </source>
</evidence>
<keyword evidence="8" id="KW-0539">Nucleus</keyword>
<evidence type="ECO:0000256" key="4">
    <source>
        <dbReference type="ARBA" id="ARBA00022517"/>
    </source>
</evidence>
<evidence type="ECO:0000256" key="3">
    <source>
        <dbReference type="ARBA" id="ARBA00021438"/>
    </source>
</evidence>
<dbReference type="GO" id="GO:0001522">
    <property type="term" value="P:pseudouridine synthesis"/>
    <property type="evidence" value="ECO:0007669"/>
    <property type="project" value="InterPro"/>
</dbReference>
<dbReference type="AlphaFoldDB" id="A0A3P7EQI9"/>
<comment type="similarity">
    <text evidence="2">Belongs to the NAF1 family.</text>
</comment>
<dbReference type="PANTHER" id="PTHR31633">
    <property type="entry name" value="H/ACA RIBONUCLEOPROTEIN COMPLEX NON-CORE SUBUNIT NAF1"/>
    <property type="match status" value="1"/>
</dbReference>
<keyword evidence="4" id="KW-0690">Ribosome biogenesis</keyword>
<protein>
    <recommendedName>
        <fullName evidence="3">H/ACA ribonucleoprotein complex non-core subunit NAF1</fullName>
    </recommendedName>
</protein>
<dbReference type="PANTHER" id="PTHR31633:SF1">
    <property type="entry name" value="H_ACA RIBONUCLEOPROTEIN COMPLEX NON-CORE SUBUNIT NAF1"/>
    <property type="match status" value="1"/>
</dbReference>
<dbReference type="Gene3D" id="2.40.10.230">
    <property type="entry name" value="Probable tRNA pseudouridine synthase domain"/>
    <property type="match status" value="1"/>
</dbReference>
<gene>
    <name evidence="10" type="ORF">TTAC_LOCUS1877</name>
</gene>
<evidence type="ECO:0000256" key="8">
    <source>
        <dbReference type="ARBA" id="ARBA00023242"/>
    </source>
</evidence>
<evidence type="ECO:0000256" key="2">
    <source>
        <dbReference type="ARBA" id="ARBA00009801"/>
    </source>
</evidence>
<keyword evidence="6" id="KW-0597">Phosphoprotein</keyword>
<dbReference type="Proteomes" id="UP000274429">
    <property type="component" value="Unassembled WGS sequence"/>
</dbReference>
<dbReference type="InterPro" id="IPR009000">
    <property type="entry name" value="Transl_B-barrel_sf"/>
</dbReference>
<keyword evidence="11" id="KW-1185">Reference proteome</keyword>